<keyword evidence="2" id="KW-1185">Reference proteome</keyword>
<dbReference type="EMBL" id="BAABME010028425">
    <property type="protein sequence ID" value="GAA0179134.1"/>
    <property type="molecule type" value="Genomic_DNA"/>
</dbReference>
<comment type="caution">
    <text evidence="1">The sequence shown here is derived from an EMBL/GenBank/DDBJ whole genome shotgun (WGS) entry which is preliminary data.</text>
</comment>
<dbReference type="AlphaFoldDB" id="A0AAV3RMR9"/>
<evidence type="ECO:0000313" key="1">
    <source>
        <dbReference type="EMBL" id="GAA0179134.1"/>
    </source>
</evidence>
<name>A0AAV3RMR9_LITER</name>
<reference evidence="1 2" key="1">
    <citation type="submission" date="2024-01" db="EMBL/GenBank/DDBJ databases">
        <title>The complete chloroplast genome sequence of Lithospermum erythrorhizon: insights into the phylogenetic relationship among Boraginaceae species and the maternal lineages of purple gromwells.</title>
        <authorList>
            <person name="Okada T."/>
            <person name="Watanabe K."/>
        </authorList>
    </citation>
    <scope>NUCLEOTIDE SEQUENCE [LARGE SCALE GENOMIC DNA]</scope>
</reference>
<evidence type="ECO:0000313" key="2">
    <source>
        <dbReference type="Proteomes" id="UP001454036"/>
    </source>
</evidence>
<protein>
    <submittedName>
        <fullName evidence="1">Uncharacterized protein</fullName>
    </submittedName>
</protein>
<proteinExistence type="predicted"/>
<sequence length="196" mass="22310">MKLKKPSGEINNFVQWNVDERVAEKVKSTCFGHFLEFKSEDGLLIKHDKHLITAMAEFFNPDTLLRVSGKEEEKSDLVVAEHLGLTVNEAQGLLFSTTESQSGRINLALLKERFETVPVDSFLQKYNSTELKVAEELLSNWVPFLSRGLCSRCTQTLTHRIRSLQSDREKLNLGYMKIPAIVTASSSPYCYCYKID</sequence>
<organism evidence="1 2">
    <name type="scientific">Lithospermum erythrorhizon</name>
    <name type="common">Purple gromwell</name>
    <name type="synonym">Lithospermum officinale var. erythrorhizon</name>
    <dbReference type="NCBI Taxonomy" id="34254"/>
    <lineage>
        <taxon>Eukaryota</taxon>
        <taxon>Viridiplantae</taxon>
        <taxon>Streptophyta</taxon>
        <taxon>Embryophyta</taxon>
        <taxon>Tracheophyta</taxon>
        <taxon>Spermatophyta</taxon>
        <taxon>Magnoliopsida</taxon>
        <taxon>eudicotyledons</taxon>
        <taxon>Gunneridae</taxon>
        <taxon>Pentapetalae</taxon>
        <taxon>asterids</taxon>
        <taxon>lamiids</taxon>
        <taxon>Boraginales</taxon>
        <taxon>Boraginaceae</taxon>
        <taxon>Boraginoideae</taxon>
        <taxon>Lithospermeae</taxon>
        <taxon>Lithospermum</taxon>
    </lineage>
</organism>
<accession>A0AAV3RMR9</accession>
<gene>
    <name evidence="1" type="ORF">LIER_42201</name>
</gene>
<dbReference type="Proteomes" id="UP001454036">
    <property type="component" value="Unassembled WGS sequence"/>
</dbReference>